<keyword evidence="1" id="KW-0732">Signal</keyword>
<sequence length="103" mass="11205">MKTALVLMMIVAMAVARPQFRRGGAQSQVSGLNFGKQGDLSLTGGQALAASNQLRVTMKTALVLMMIVAVVVARPQFSRRTDSQTLHMIGAELRMREQPNKYG</sequence>
<feature type="signal peptide" evidence="1">
    <location>
        <begin position="1"/>
        <end position="16"/>
    </location>
</feature>
<evidence type="ECO:0000313" key="2">
    <source>
        <dbReference type="EMBL" id="KAF0313100.1"/>
    </source>
</evidence>
<evidence type="ECO:0008006" key="4">
    <source>
        <dbReference type="Google" id="ProtNLM"/>
    </source>
</evidence>
<dbReference type="Proteomes" id="UP000440578">
    <property type="component" value="Unassembled WGS sequence"/>
</dbReference>
<evidence type="ECO:0000256" key="1">
    <source>
        <dbReference type="SAM" id="SignalP"/>
    </source>
</evidence>
<protein>
    <recommendedName>
        <fullName evidence="4">Protein-export membrane protein SecG</fullName>
    </recommendedName>
</protein>
<evidence type="ECO:0000313" key="3">
    <source>
        <dbReference type="Proteomes" id="UP000440578"/>
    </source>
</evidence>
<accession>A0A6A4XA24</accession>
<reference evidence="2 3" key="1">
    <citation type="submission" date="2019-07" db="EMBL/GenBank/DDBJ databases">
        <title>Draft genome assembly of a fouling barnacle, Amphibalanus amphitrite (Darwin, 1854): The first reference genome for Thecostraca.</title>
        <authorList>
            <person name="Kim W."/>
        </authorList>
    </citation>
    <scope>NUCLEOTIDE SEQUENCE [LARGE SCALE GENOMIC DNA]</scope>
    <source>
        <strain evidence="2">SNU_AA5</strain>
        <tissue evidence="2">Soma without cirri and trophi</tissue>
    </source>
</reference>
<feature type="chain" id="PRO_5025350151" description="Protein-export membrane protein SecG" evidence="1">
    <location>
        <begin position="17"/>
        <end position="103"/>
    </location>
</feature>
<comment type="caution">
    <text evidence="2">The sequence shown here is derived from an EMBL/GenBank/DDBJ whole genome shotgun (WGS) entry which is preliminary data.</text>
</comment>
<dbReference type="AlphaFoldDB" id="A0A6A4XA24"/>
<name>A0A6A4XA24_AMPAM</name>
<proteinExistence type="predicted"/>
<dbReference type="EMBL" id="VIIS01000114">
    <property type="protein sequence ID" value="KAF0313100.1"/>
    <property type="molecule type" value="Genomic_DNA"/>
</dbReference>
<gene>
    <name evidence="2" type="ORF">FJT64_000188</name>
</gene>
<organism evidence="2 3">
    <name type="scientific">Amphibalanus amphitrite</name>
    <name type="common">Striped barnacle</name>
    <name type="synonym">Balanus amphitrite</name>
    <dbReference type="NCBI Taxonomy" id="1232801"/>
    <lineage>
        <taxon>Eukaryota</taxon>
        <taxon>Metazoa</taxon>
        <taxon>Ecdysozoa</taxon>
        <taxon>Arthropoda</taxon>
        <taxon>Crustacea</taxon>
        <taxon>Multicrustacea</taxon>
        <taxon>Cirripedia</taxon>
        <taxon>Thoracica</taxon>
        <taxon>Thoracicalcarea</taxon>
        <taxon>Balanomorpha</taxon>
        <taxon>Balanoidea</taxon>
        <taxon>Balanidae</taxon>
        <taxon>Amphibalaninae</taxon>
        <taxon>Amphibalanus</taxon>
    </lineage>
</organism>
<keyword evidence="3" id="KW-1185">Reference proteome</keyword>